<evidence type="ECO:0000259" key="3">
    <source>
        <dbReference type="Pfam" id="PF00534"/>
    </source>
</evidence>
<dbReference type="GO" id="GO:0016757">
    <property type="term" value="F:glycosyltransferase activity"/>
    <property type="evidence" value="ECO:0007669"/>
    <property type="project" value="UniProtKB-KW"/>
</dbReference>
<dbReference type="PANTHER" id="PTHR12526">
    <property type="entry name" value="GLYCOSYLTRANSFERASE"/>
    <property type="match status" value="1"/>
</dbReference>
<dbReference type="InterPro" id="IPR001296">
    <property type="entry name" value="Glyco_trans_1"/>
</dbReference>
<comment type="caution">
    <text evidence="5">The sequence shown here is derived from an EMBL/GenBank/DDBJ whole genome shotgun (WGS) entry which is preliminary data.</text>
</comment>
<dbReference type="Proteomes" id="UP000248259">
    <property type="component" value="Unassembled WGS sequence"/>
</dbReference>
<name>A0A323VDB1_9RHOO</name>
<sequence>MAEPESAPHVVVLSSLFPSSVQPNAGPFVRERMFRVGARLPLCVVAPVPWFPLQGIIRRWRPHFRPGAPGWEKQSGVDVWFPRFLSLPGVLKHLDGLAMALCAYPRLRALKRAGRLDLIDAHFGYPDGDAAVRLGRWLGVPVTITLRGTESRHARDPRLAPLLKAALLGAARVFAVADALKQVAVGLGVPADKIDVVGNGVDAGRFAPVPRGQARTQLGLPPEAPVLISVGGLVERKGFHRVIELLPRLRETWPDLQYLIVGGASAEGNNRPALEAQVAELGLQGCVRFLGSLPPDALKLPLSAADVFVLSTRNEGWANVFLEAMACGLPVVTTDVGGNREVVNSPALGEVVPFGDADALANAIADALRRDWDRTGIRQYAEANSWDERVERLCRVFRSLTGRASTVVPGHLESNRTAS</sequence>
<dbReference type="Gene3D" id="3.40.50.2000">
    <property type="entry name" value="Glycogen Phosphorylase B"/>
    <property type="match status" value="2"/>
</dbReference>
<keyword evidence="2 5" id="KW-0808">Transferase</keyword>
<dbReference type="Pfam" id="PF00534">
    <property type="entry name" value="Glycos_transf_1"/>
    <property type="match status" value="1"/>
</dbReference>
<dbReference type="AlphaFoldDB" id="A0A323VDB1"/>
<feature type="domain" description="Glycosyl transferase family 1" evidence="3">
    <location>
        <begin position="214"/>
        <end position="382"/>
    </location>
</feature>
<organism evidence="5 6">
    <name type="scientific">Parazoarcus communis SWub3 = DSM 12120</name>
    <dbReference type="NCBI Taxonomy" id="1121029"/>
    <lineage>
        <taxon>Bacteria</taxon>
        <taxon>Pseudomonadati</taxon>
        <taxon>Pseudomonadota</taxon>
        <taxon>Betaproteobacteria</taxon>
        <taxon>Rhodocyclales</taxon>
        <taxon>Zoogloeaceae</taxon>
        <taxon>Parazoarcus</taxon>
    </lineage>
</organism>
<dbReference type="RefSeq" id="WP_110522569.1">
    <property type="nucleotide sequence ID" value="NZ_QKOE01000001.1"/>
</dbReference>
<dbReference type="Pfam" id="PF13439">
    <property type="entry name" value="Glyco_transf_4"/>
    <property type="match status" value="1"/>
</dbReference>
<evidence type="ECO:0000313" key="6">
    <source>
        <dbReference type="Proteomes" id="UP000248259"/>
    </source>
</evidence>
<evidence type="ECO:0000256" key="2">
    <source>
        <dbReference type="ARBA" id="ARBA00022679"/>
    </source>
</evidence>
<dbReference type="OrthoDB" id="9775208at2"/>
<evidence type="ECO:0000259" key="4">
    <source>
        <dbReference type="Pfam" id="PF13439"/>
    </source>
</evidence>
<protein>
    <submittedName>
        <fullName evidence="5">Glycosyltransferase family 4 protein</fullName>
    </submittedName>
</protein>
<dbReference type="SUPFAM" id="SSF53756">
    <property type="entry name" value="UDP-Glycosyltransferase/glycogen phosphorylase"/>
    <property type="match status" value="1"/>
</dbReference>
<keyword evidence="1" id="KW-0328">Glycosyltransferase</keyword>
<evidence type="ECO:0000313" key="5">
    <source>
        <dbReference type="EMBL" id="PZA18268.1"/>
    </source>
</evidence>
<keyword evidence="6" id="KW-1185">Reference proteome</keyword>
<proteinExistence type="predicted"/>
<dbReference type="EMBL" id="QKOE01000001">
    <property type="protein sequence ID" value="PZA18268.1"/>
    <property type="molecule type" value="Genomic_DNA"/>
</dbReference>
<dbReference type="PANTHER" id="PTHR12526:SF510">
    <property type="entry name" value="D-INOSITOL 3-PHOSPHATE GLYCOSYLTRANSFERASE"/>
    <property type="match status" value="1"/>
</dbReference>
<accession>A0A323VDB1</accession>
<evidence type="ECO:0000256" key="1">
    <source>
        <dbReference type="ARBA" id="ARBA00022676"/>
    </source>
</evidence>
<feature type="domain" description="Glycosyltransferase subfamily 4-like N-terminal" evidence="4">
    <location>
        <begin position="79"/>
        <end position="204"/>
    </location>
</feature>
<gene>
    <name evidence="5" type="ORF">DNK49_01665</name>
</gene>
<dbReference type="InterPro" id="IPR028098">
    <property type="entry name" value="Glyco_trans_4-like_N"/>
</dbReference>
<reference evidence="5 6" key="1">
    <citation type="submission" date="2018-06" db="EMBL/GenBank/DDBJ databases">
        <title>Azoarcus communis strain SWub3 genome.</title>
        <authorList>
            <person name="Zorraquino Salvo V."/>
            <person name="Toubiana D."/>
            <person name="Blumwald E."/>
        </authorList>
    </citation>
    <scope>NUCLEOTIDE SEQUENCE [LARGE SCALE GENOMIC DNA]</scope>
    <source>
        <strain evidence="5 6">SWub3</strain>
    </source>
</reference>